<dbReference type="InterPro" id="IPR036412">
    <property type="entry name" value="HAD-like_sf"/>
</dbReference>
<dbReference type="InterPro" id="IPR044924">
    <property type="entry name" value="HAD-SF_hydro_IA_REG-2-like_cap"/>
</dbReference>
<evidence type="ECO:0000313" key="2">
    <source>
        <dbReference type="Proteomes" id="UP000053268"/>
    </source>
</evidence>
<dbReference type="AlphaFoldDB" id="A0A194PNN4"/>
<dbReference type="InterPro" id="IPR023214">
    <property type="entry name" value="HAD_sf"/>
</dbReference>
<dbReference type="PANTHER" id="PTHR46191:SF2">
    <property type="entry name" value="HALOACID DEHALOGENASE-LIKE HYDROLASE DOMAIN-CONTAINING PROTEIN 3"/>
    <property type="match status" value="1"/>
</dbReference>
<evidence type="ECO:0000313" key="1">
    <source>
        <dbReference type="EMBL" id="KPI94354.1"/>
    </source>
</evidence>
<dbReference type="KEGG" id="pxu:106113637"/>
<reference evidence="1 2" key="1">
    <citation type="journal article" date="2015" name="Nat. Commun.">
        <title>Outbred genome sequencing and CRISPR/Cas9 gene editing in butterflies.</title>
        <authorList>
            <person name="Li X."/>
            <person name="Fan D."/>
            <person name="Zhang W."/>
            <person name="Liu G."/>
            <person name="Zhang L."/>
            <person name="Zhao L."/>
            <person name="Fang X."/>
            <person name="Chen L."/>
            <person name="Dong Y."/>
            <person name="Chen Y."/>
            <person name="Ding Y."/>
            <person name="Zhao R."/>
            <person name="Feng M."/>
            <person name="Zhu Y."/>
            <person name="Feng Y."/>
            <person name="Jiang X."/>
            <person name="Zhu D."/>
            <person name="Xiang H."/>
            <person name="Feng X."/>
            <person name="Li S."/>
            <person name="Wang J."/>
            <person name="Zhang G."/>
            <person name="Kronforst M.R."/>
            <person name="Wang W."/>
        </authorList>
    </citation>
    <scope>NUCLEOTIDE SEQUENCE [LARGE SCALE GENOMIC DNA]</scope>
    <source>
        <strain evidence="1">Ya'a_city_454_Px</strain>
        <tissue evidence="1">Whole body</tissue>
    </source>
</reference>
<dbReference type="GO" id="GO:0005634">
    <property type="term" value="C:nucleus"/>
    <property type="evidence" value="ECO:0007669"/>
    <property type="project" value="TreeGrafter"/>
</dbReference>
<organism evidence="1 2">
    <name type="scientific">Papilio xuthus</name>
    <name type="common">Asian swallowtail butterfly</name>
    <dbReference type="NCBI Taxonomy" id="66420"/>
    <lineage>
        <taxon>Eukaryota</taxon>
        <taxon>Metazoa</taxon>
        <taxon>Ecdysozoa</taxon>
        <taxon>Arthropoda</taxon>
        <taxon>Hexapoda</taxon>
        <taxon>Insecta</taxon>
        <taxon>Pterygota</taxon>
        <taxon>Neoptera</taxon>
        <taxon>Endopterygota</taxon>
        <taxon>Lepidoptera</taxon>
        <taxon>Glossata</taxon>
        <taxon>Ditrysia</taxon>
        <taxon>Papilionoidea</taxon>
        <taxon>Papilionidae</taxon>
        <taxon>Papilioninae</taxon>
        <taxon>Papilio</taxon>
    </lineage>
</organism>
<dbReference type="NCBIfam" id="TIGR01549">
    <property type="entry name" value="HAD-SF-IA-v1"/>
    <property type="match status" value="1"/>
</dbReference>
<dbReference type="NCBIfam" id="TIGR02252">
    <property type="entry name" value="DREG-2"/>
    <property type="match status" value="1"/>
</dbReference>
<dbReference type="InterPro" id="IPR051828">
    <property type="entry name" value="HAD-like_hydrolase_domain"/>
</dbReference>
<dbReference type="Proteomes" id="UP000694872">
    <property type="component" value="Unplaced"/>
</dbReference>
<dbReference type="PANTHER" id="PTHR46191">
    <property type="match status" value="1"/>
</dbReference>
<name>A0A194PNN4_PAPXU</name>
<keyword evidence="2" id="KW-1185">Reference proteome</keyword>
<protein>
    <submittedName>
        <fullName evidence="1 3">Rhythmically expressed gene 2 protein</fullName>
    </submittedName>
</protein>
<dbReference type="CDD" id="cd16415">
    <property type="entry name" value="HAD_dREG-2_like"/>
    <property type="match status" value="1"/>
</dbReference>
<dbReference type="SUPFAM" id="SSF56784">
    <property type="entry name" value="HAD-like"/>
    <property type="match status" value="1"/>
</dbReference>
<dbReference type="OrthoDB" id="444127at2759"/>
<proteinExistence type="predicted"/>
<dbReference type="Proteomes" id="UP000053268">
    <property type="component" value="Unassembled WGS sequence"/>
</dbReference>
<sequence>MSLRCIRLVTFDATNTLLKFKVQPWEYYTILGRDYGFEGSDEDLKLRLLDNYKFMWNKYPNFGKNQMNWEDWWRQVVKKTFDGQLPSNANIEGLANQLINDYKTTKCWYLRDGSHEVLNYLRNYGAFLGVISNFDPRLVEILRNVRIDYKLDFIYTSFDVGYAKPDPKIFNHVLMQNIPGKPKNLQPKNCLHIGDDLEKDYKAAKAAGWNALLISKNKNYEECIPKEHIFPNLIDLRLAISKNKLNVF</sequence>
<dbReference type="EMBL" id="KQ459599">
    <property type="protein sequence ID" value="KPI94354.1"/>
    <property type="molecule type" value="Genomic_DNA"/>
</dbReference>
<dbReference type="Gene3D" id="1.10.150.720">
    <property type="entry name" value="Haloacid dehalogenase-like hydrolase"/>
    <property type="match status" value="1"/>
</dbReference>
<dbReference type="SFLD" id="SFLDG01129">
    <property type="entry name" value="C1.5:_HAD__Beta-PGM__Phosphata"/>
    <property type="match status" value="1"/>
</dbReference>
<dbReference type="Gene3D" id="3.40.50.1000">
    <property type="entry name" value="HAD superfamily/HAD-like"/>
    <property type="match status" value="1"/>
</dbReference>
<reference evidence="3" key="2">
    <citation type="submission" date="2025-04" db="UniProtKB">
        <authorList>
            <consortium name="RefSeq"/>
        </authorList>
    </citation>
    <scope>IDENTIFICATION</scope>
</reference>
<accession>A0A194PNN4</accession>
<dbReference type="SFLD" id="SFLDS00003">
    <property type="entry name" value="Haloacid_Dehalogenase"/>
    <property type="match status" value="1"/>
</dbReference>
<dbReference type="InterPro" id="IPR006439">
    <property type="entry name" value="HAD-SF_hydro_IA"/>
</dbReference>
<gene>
    <name evidence="3" type="primary">LOC106113637</name>
    <name evidence="1" type="ORF">RR46_04422</name>
</gene>
<dbReference type="STRING" id="66420.A0A194PNN4"/>
<dbReference type="GeneID" id="106113637"/>
<evidence type="ECO:0000313" key="3">
    <source>
        <dbReference type="RefSeq" id="XP_013161928.1"/>
    </source>
</evidence>
<dbReference type="RefSeq" id="XP_013161928.1">
    <property type="nucleotide sequence ID" value="XM_013306474.1"/>
</dbReference>
<dbReference type="InterPro" id="IPR011949">
    <property type="entry name" value="HAD-SF_hydro_IA_REG-2-like"/>
</dbReference>
<dbReference type="Pfam" id="PF00702">
    <property type="entry name" value="Hydrolase"/>
    <property type="match status" value="1"/>
</dbReference>